<feature type="domain" description="Ig-like" evidence="7">
    <location>
        <begin position="6037"/>
        <end position="6127"/>
    </location>
</feature>
<feature type="compositionally biased region" description="Polar residues" evidence="6">
    <location>
        <begin position="1300"/>
        <end position="1309"/>
    </location>
</feature>
<feature type="domain" description="Ig-like" evidence="7">
    <location>
        <begin position="1688"/>
        <end position="1791"/>
    </location>
</feature>
<feature type="region of interest" description="Disordered" evidence="6">
    <location>
        <begin position="6405"/>
        <end position="6473"/>
    </location>
</feature>
<evidence type="ECO:0000313" key="8">
    <source>
        <dbReference type="EMBL" id="CAF1168715.1"/>
    </source>
</evidence>
<feature type="domain" description="Ig-like" evidence="7">
    <location>
        <begin position="4695"/>
        <end position="4785"/>
    </location>
</feature>
<dbReference type="GO" id="GO:0030016">
    <property type="term" value="C:myofibril"/>
    <property type="evidence" value="ECO:0007669"/>
    <property type="project" value="UniProtKB-SubCell"/>
</dbReference>
<feature type="domain" description="Ig-like" evidence="7">
    <location>
        <begin position="3469"/>
        <end position="3559"/>
    </location>
</feature>
<comment type="similarity">
    <text evidence="2">Belongs to the protein kinase superfamily. CAMK Ser/Thr protein kinase family.</text>
</comment>
<feature type="region of interest" description="Disordered" evidence="6">
    <location>
        <begin position="4400"/>
        <end position="4430"/>
    </location>
</feature>
<dbReference type="InterPro" id="IPR003599">
    <property type="entry name" value="Ig_sub"/>
</dbReference>
<feature type="domain" description="Ig-like" evidence="7">
    <location>
        <begin position="2821"/>
        <end position="2911"/>
    </location>
</feature>
<feature type="region of interest" description="Disordered" evidence="6">
    <location>
        <begin position="1572"/>
        <end position="1591"/>
    </location>
</feature>
<feature type="region of interest" description="Disordered" evidence="6">
    <location>
        <begin position="5735"/>
        <end position="5765"/>
    </location>
</feature>
<dbReference type="SUPFAM" id="SSF48726">
    <property type="entry name" value="Immunoglobulin"/>
    <property type="match status" value="33"/>
</dbReference>
<evidence type="ECO:0000259" key="7">
    <source>
        <dbReference type="PROSITE" id="PS50835"/>
    </source>
</evidence>
<dbReference type="InterPro" id="IPR013783">
    <property type="entry name" value="Ig-like_fold"/>
</dbReference>
<protein>
    <recommendedName>
        <fullName evidence="7">Ig-like domain-containing protein</fullName>
    </recommendedName>
</protein>
<feature type="region of interest" description="Disordered" evidence="6">
    <location>
        <begin position="5041"/>
        <end position="5094"/>
    </location>
</feature>
<feature type="domain" description="Ig-like" evidence="7">
    <location>
        <begin position="4960"/>
        <end position="5050"/>
    </location>
</feature>
<feature type="domain" description="Ig-like" evidence="7">
    <location>
        <begin position="4165"/>
        <end position="4255"/>
    </location>
</feature>
<feature type="region of interest" description="Disordered" evidence="6">
    <location>
        <begin position="263"/>
        <end position="294"/>
    </location>
</feature>
<evidence type="ECO:0000256" key="2">
    <source>
        <dbReference type="ARBA" id="ARBA00006692"/>
    </source>
</evidence>
<feature type="region of interest" description="Disordered" evidence="6">
    <location>
        <begin position="1607"/>
        <end position="1629"/>
    </location>
</feature>
<feature type="domain" description="Ig-like" evidence="7">
    <location>
        <begin position="2464"/>
        <end position="2554"/>
    </location>
</feature>
<keyword evidence="4" id="KW-1015">Disulfide bond</keyword>
<feature type="region of interest" description="Disordered" evidence="6">
    <location>
        <begin position="1"/>
        <end position="60"/>
    </location>
</feature>
<dbReference type="Proteomes" id="UP000663828">
    <property type="component" value="Unassembled WGS sequence"/>
</dbReference>
<dbReference type="SMART" id="SM00409">
    <property type="entry name" value="IG"/>
    <property type="match status" value="33"/>
</dbReference>
<feature type="region of interest" description="Disordered" evidence="6">
    <location>
        <begin position="5593"/>
        <end position="5622"/>
    </location>
</feature>
<feature type="region of interest" description="Disordered" evidence="6">
    <location>
        <begin position="6311"/>
        <end position="6333"/>
    </location>
</feature>
<dbReference type="FunFam" id="2.60.40.10:FF:000107">
    <property type="entry name" value="Myosin, light chain kinase a"/>
    <property type="match status" value="12"/>
</dbReference>
<accession>A0A814U8L3</accession>
<feature type="region of interest" description="Disordered" evidence="6">
    <location>
        <begin position="1285"/>
        <end position="1309"/>
    </location>
</feature>
<dbReference type="EMBL" id="CAJNOR010001591">
    <property type="protein sequence ID" value="CAF1168715.1"/>
    <property type="molecule type" value="Genomic_DNA"/>
</dbReference>
<proteinExistence type="inferred from homology"/>
<keyword evidence="9" id="KW-1185">Reference proteome</keyword>
<feature type="non-terminal residue" evidence="8">
    <location>
        <position position="1"/>
    </location>
</feature>
<feature type="region of interest" description="Disordered" evidence="6">
    <location>
        <begin position="5322"/>
        <end position="5374"/>
    </location>
</feature>
<feature type="domain" description="Ig-like" evidence="7">
    <location>
        <begin position="3779"/>
        <end position="3870"/>
    </location>
</feature>
<evidence type="ECO:0000313" key="9">
    <source>
        <dbReference type="Proteomes" id="UP000663828"/>
    </source>
</evidence>
<feature type="compositionally biased region" description="Low complexity" evidence="6">
    <location>
        <begin position="5486"/>
        <end position="5495"/>
    </location>
</feature>
<feature type="domain" description="Ig-like" evidence="7">
    <location>
        <begin position="1866"/>
        <end position="1956"/>
    </location>
</feature>
<feature type="compositionally biased region" description="Low complexity" evidence="6">
    <location>
        <begin position="4417"/>
        <end position="4426"/>
    </location>
</feature>
<dbReference type="FunFam" id="2.60.40.10:FF:000032">
    <property type="entry name" value="palladin isoform X1"/>
    <property type="match status" value="3"/>
</dbReference>
<dbReference type="FunFam" id="2.60.40.10:FF:000425">
    <property type="entry name" value="Myosin light chain kinase"/>
    <property type="match status" value="8"/>
</dbReference>
<feature type="domain" description="Ig-like" evidence="7">
    <location>
        <begin position="1999"/>
        <end position="2092"/>
    </location>
</feature>
<feature type="compositionally biased region" description="Polar residues" evidence="6">
    <location>
        <begin position="568"/>
        <end position="582"/>
    </location>
</feature>
<dbReference type="GO" id="GO:0045989">
    <property type="term" value="P:positive regulation of striated muscle contraction"/>
    <property type="evidence" value="ECO:0007669"/>
    <property type="project" value="UniProtKB-ARBA"/>
</dbReference>
<dbReference type="Gene3D" id="2.60.40.10">
    <property type="entry name" value="Immunoglobulins"/>
    <property type="match status" value="33"/>
</dbReference>
<feature type="domain" description="Ig-like" evidence="7">
    <location>
        <begin position="4303"/>
        <end position="4394"/>
    </location>
</feature>
<feature type="region of interest" description="Disordered" evidence="6">
    <location>
        <begin position="3876"/>
        <end position="3906"/>
    </location>
</feature>
<feature type="domain" description="Ig-like" evidence="7">
    <location>
        <begin position="6201"/>
        <end position="6292"/>
    </location>
</feature>
<feature type="region of interest" description="Disordered" evidence="6">
    <location>
        <begin position="6120"/>
        <end position="6156"/>
    </location>
</feature>
<feature type="domain" description="Ig-like" evidence="7">
    <location>
        <begin position="6333"/>
        <end position="6425"/>
    </location>
</feature>
<feature type="region of interest" description="Disordered" evidence="6">
    <location>
        <begin position="1825"/>
        <end position="1844"/>
    </location>
</feature>
<feature type="domain" description="Ig-like" evidence="7">
    <location>
        <begin position="3305"/>
        <end position="3398"/>
    </location>
</feature>
<dbReference type="InterPro" id="IPR013098">
    <property type="entry name" value="Ig_I-set"/>
</dbReference>
<feature type="compositionally biased region" description="Polar residues" evidence="6">
    <location>
        <begin position="1607"/>
        <end position="1627"/>
    </location>
</feature>
<feature type="domain" description="Ig-like" evidence="7">
    <location>
        <begin position="1434"/>
        <end position="1527"/>
    </location>
</feature>
<feature type="compositionally biased region" description="Low complexity" evidence="6">
    <location>
        <begin position="17"/>
        <end position="33"/>
    </location>
</feature>
<gene>
    <name evidence="8" type="ORF">XAT740_LOCUS21904</name>
</gene>
<feature type="domain" description="Ig-like" evidence="7">
    <location>
        <begin position="5372"/>
        <end position="5463"/>
    </location>
</feature>
<feature type="compositionally biased region" description="Low complexity" evidence="6">
    <location>
        <begin position="5753"/>
        <end position="5762"/>
    </location>
</feature>
<feature type="domain" description="Ig-like" evidence="7">
    <location>
        <begin position="2628"/>
        <end position="2719"/>
    </location>
</feature>
<feature type="compositionally biased region" description="Low complexity" evidence="6">
    <location>
        <begin position="1661"/>
        <end position="1678"/>
    </location>
</feature>
<dbReference type="InterPro" id="IPR003598">
    <property type="entry name" value="Ig_sub2"/>
</dbReference>
<feature type="region of interest" description="Disordered" evidence="6">
    <location>
        <begin position="4667"/>
        <end position="4693"/>
    </location>
</feature>
<dbReference type="PROSITE" id="PS50835">
    <property type="entry name" value="IG_LIKE"/>
    <property type="match status" value="33"/>
</dbReference>
<feature type="compositionally biased region" description="Low complexity" evidence="6">
    <location>
        <begin position="726"/>
        <end position="743"/>
    </location>
</feature>
<comment type="subcellular location">
    <subcellularLocation>
        <location evidence="1">Cytoplasm</location>
        <location evidence="1">Myofibril</location>
    </subcellularLocation>
</comment>
<keyword evidence="3" id="KW-0963">Cytoplasm</keyword>
<evidence type="ECO:0000256" key="4">
    <source>
        <dbReference type="ARBA" id="ARBA00023157"/>
    </source>
</evidence>
<keyword evidence="5" id="KW-0393">Immunoglobulin domain</keyword>
<name>A0A814U8L3_ADIRI</name>
<feature type="region of interest" description="Disordered" evidence="6">
    <location>
        <begin position="1979"/>
        <end position="2010"/>
    </location>
</feature>
<feature type="domain" description="Ig-like" evidence="7">
    <location>
        <begin position="1195"/>
        <end position="1284"/>
    </location>
</feature>
<evidence type="ECO:0000256" key="5">
    <source>
        <dbReference type="ARBA" id="ARBA00023319"/>
    </source>
</evidence>
<feature type="region of interest" description="Disordered" evidence="6">
    <location>
        <begin position="3999"/>
        <end position="4031"/>
    </location>
</feature>
<feature type="domain" description="Ig-like" evidence="7">
    <location>
        <begin position="5499"/>
        <end position="5589"/>
    </location>
</feature>
<feature type="region of interest" description="Disordered" evidence="6">
    <location>
        <begin position="724"/>
        <end position="749"/>
    </location>
</feature>
<feature type="domain" description="Ig-like" evidence="7">
    <location>
        <begin position="4038"/>
        <end position="4129"/>
    </location>
</feature>
<feature type="domain" description="Ig-like" evidence="7">
    <location>
        <begin position="4833"/>
        <end position="4924"/>
    </location>
</feature>
<feature type="domain" description="Ig-like" evidence="7">
    <location>
        <begin position="5639"/>
        <end position="5730"/>
    </location>
</feature>
<dbReference type="Pfam" id="PF07679">
    <property type="entry name" value="I-set"/>
    <property type="match status" value="33"/>
</dbReference>
<feature type="compositionally biased region" description="Basic and acidic residues" evidence="6">
    <location>
        <begin position="5322"/>
        <end position="5335"/>
    </location>
</feature>
<feature type="domain" description="Ig-like" evidence="7">
    <location>
        <begin position="4430"/>
        <end position="4520"/>
    </location>
</feature>
<feature type="compositionally biased region" description="Polar residues" evidence="6">
    <location>
        <begin position="1572"/>
        <end position="1582"/>
    </location>
</feature>
<feature type="domain" description="Ig-like" evidence="7">
    <location>
        <begin position="5098"/>
        <end position="5189"/>
    </location>
</feature>
<dbReference type="GO" id="GO:0060298">
    <property type="term" value="P:positive regulation of sarcomere organization"/>
    <property type="evidence" value="ECO:0007669"/>
    <property type="project" value="UniProtKB-ARBA"/>
</dbReference>
<feature type="region of interest" description="Disordered" evidence="6">
    <location>
        <begin position="5471"/>
        <end position="5498"/>
    </location>
</feature>
<feature type="domain" description="Ig-like" evidence="7">
    <location>
        <begin position="3626"/>
        <end position="3716"/>
    </location>
</feature>
<feature type="domain" description="Ig-like" evidence="7">
    <location>
        <begin position="2982"/>
        <end position="3072"/>
    </location>
</feature>
<feature type="domain" description="Ig-like" evidence="7">
    <location>
        <begin position="5766"/>
        <end position="5856"/>
    </location>
</feature>
<feature type="region of interest" description="Disordered" evidence="6">
    <location>
        <begin position="562"/>
        <end position="582"/>
    </location>
</feature>
<feature type="region of interest" description="Disordered" evidence="6">
    <location>
        <begin position="4786"/>
        <end position="4830"/>
    </location>
</feature>
<feature type="region of interest" description="Disordered" evidence="6">
    <location>
        <begin position="4258"/>
        <end position="4279"/>
    </location>
</feature>
<comment type="caution">
    <text evidence="8">The sequence shown here is derived from an EMBL/GenBank/DDBJ whole genome shotgun (WGS) entry which is preliminary data.</text>
</comment>
<feature type="region of interest" description="Disordered" evidence="6">
    <location>
        <begin position="1124"/>
        <end position="1144"/>
    </location>
</feature>
<dbReference type="InterPro" id="IPR036179">
    <property type="entry name" value="Ig-like_dom_sf"/>
</dbReference>
<feature type="region of interest" description="Disordered" evidence="6">
    <location>
        <begin position="4524"/>
        <end position="4562"/>
    </location>
</feature>
<feature type="domain" description="Ig-like" evidence="7">
    <location>
        <begin position="4568"/>
        <end position="4659"/>
    </location>
</feature>
<feature type="compositionally biased region" description="Low complexity" evidence="6">
    <location>
        <begin position="1127"/>
        <end position="1143"/>
    </location>
</feature>
<feature type="compositionally biased region" description="Low complexity" evidence="6">
    <location>
        <begin position="3893"/>
        <end position="3902"/>
    </location>
</feature>
<feature type="domain" description="Ig-like" evidence="7">
    <location>
        <begin position="5910"/>
        <end position="6001"/>
    </location>
</feature>
<organism evidence="8 9">
    <name type="scientific">Adineta ricciae</name>
    <name type="common">Rotifer</name>
    <dbReference type="NCBI Taxonomy" id="249248"/>
    <lineage>
        <taxon>Eukaryota</taxon>
        <taxon>Metazoa</taxon>
        <taxon>Spiralia</taxon>
        <taxon>Gnathifera</taxon>
        <taxon>Rotifera</taxon>
        <taxon>Eurotatoria</taxon>
        <taxon>Bdelloidea</taxon>
        <taxon>Adinetida</taxon>
        <taxon>Adinetidae</taxon>
        <taxon>Adineta</taxon>
    </lineage>
</organism>
<dbReference type="FunFam" id="2.60.40.10:FF:001223">
    <property type="entry name" value="Sidekick cell adhesion molecule 1"/>
    <property type="match status" value="1"/>
</dbReference>
<evidence type="ECO:0000256" key="1">
    <source>
        <dbReference type="ARBA" id="ARBA00004657"/>
    </source>
</evidence>
<dbReference type="InterPro" id="IPR007110">
    <property type="entry name" value="Ig-like_dom"/>
</dbReference>
<reference evidence="8" key="1">
    <citation type="submission" date="2021-02" db="EMBL/GenBank/DDBJ databases">
        <authorList>
            <person name="Nowell W R."/>
        </authorList>
    </citation>
    <scope>NUCLEOTIDE SEQUENCE</scope>
</reference>
<sequence>MSPSPSISRKRQIETNQQQQYSSLMSQSMDQQSAFITPTRNDNKRPRPSQSHSLTRSGDYRCVRQYPKSLEIFIPFDNNNQPKTTTRTYEYEIEKKRRSSSENLFKQRQRDNFHVEQQYLRCLDDLTDEYVKLKRRRKSVDQRKESTTYETTEQYETIERTYHQPRTTTITSRDHFDNTYQRSASENLLQKRFQPLTTTDLTLSGDDFSGIDYNLTRKERSKPIHIHSSTSSIPGETSIKYVRTEPLPVEVLVPKSQLITTHGEHSSTLLKDTRQTTRRSTTNIHQQPRRRTIEGQHELRIIEQPITSGQTLPVEFTVPKPIETLPAEHSSTFVVKSRKGGRFQTVDISQTLGRERRLSGEHELRIISEPIQPSSRNKPVELLFPKPTLTSQTSHHSSTIVKQNRRPRSSYVVDNIQTVLKGEHELRLVDKPIQSGPGDSVEIIVPKSMTDMAEHTSTVITETHPQRRVLEITGSGRKIENEHETKYFHDKVRIEEVLEVKLPKTKYNQAEHSSTIIKRSRGRAPVMEIDTRRRPIEGEHELRVLEESIQTTADTMELLVPKHRSSSEHSTTLIKRQPGKPQTFTIDRRQTISGDHVTKYYDQPVETYSPMEVVFPKQHSSLNTKEVEHSTTYLRKARPKYEPVELVVDRPRVLPSVSKVIADIPATSQITSMKSTAFDTNVTERNFHERYDEMEDVYERPLLRDSSTTVLANIQPSLELKSIQPTRQQTKTTRTEESTSTYTMERDRYPNEEILELRLRKPYIEDSSSTVLASIQPELGICGLLKPSPYVPQTLEESSSMTLMDFNTSQQTAPYELIIPRFDVESSTSTVLAQVAPAPAGSRTKFDVSKLEKSTSSVTFEQTTRSEQEVEMIMPKPKQIDTSTSTMLADVHGKYETKQVRSSEFQPEMSTSSVLFDQTTRSVHPQSIELHLRQPSSTQTQYETITEQYRQLEDEINYTRPLLQESTSAIPSSFQSPLKPSSQTIVEHDKLDETTIESHLHRQTSSHTLVTDSTDRHVENDEMYVLGSGHQQMQSYGSPTIHADLNKPLELVFNVDGGTTSTVSPQYRRGHNSRILSNSPLGRDNNSTVMTETVTRQYQPVEFRVSGGLPGYNNSIIEQYSTVDSDSPSGYTTTTRTITSSDTPGRYGETISRSTVRGVKPFDQVDLILQPDTPLTSTTSRLLTTNTGYEQGYTPYFTVSLNDQTIREGESVLLEIKVSAQPAPEIIWDKDGQLIGDDSSFRLDYYGDGRATLYIPEAFAEDQGLYTCTVTNGYGTCRTSARLTVDSTGGGPSPKRRQLDSSTNDLYRQGPTQTIESYRVYSKPSSTITQVTEETQVYQIPSHQQNNEITYSIHGTQPKFQPISFLVSSNQETTQPNIKTTYTTEEDNQTIYSNAYRTQPNRQTGLVATVAKQAGPTLTQEYDTVETSYITSRPNFTKPLEPIDALEGGTVQITVHLSSVGPYQTRPQIQWYHHAQPIQPDNQHYRITEGYDTATLEIINVKKHDTGQVWCVANTPSGSATTTCTLTVEGIIDRSCILICILFFLYYLERPVRTHHHVKSTQQYTVPQETVYETQSTHSTHAQIPLHHQKPEQRTLSQYYTNQTVTEQQYSPQSYTSHTPLSYQQQVSPQSLTSQQSYSTVSYQQQQPQQQAPFQPYISQPQTVAPQQPQQPQSAPQTFIPPAPPLLPNFNTKSTYADKQIKVLDSGLQDQPLYTGSETVFECKFTGQPEKVQWFRNEVEIVNNPQQLNNRIYHVTNLNSGITRLIIKTALDEDVGTYTVKLSGPNEETTSAKLVPAAQFQNIQKKKVEQTQRKALVQELEERQLKRMRPTKPAPRSGYMSYGTSDDDVFYEPTQRAAPQRHPTAPTLSRPLKDQDVKEGQPIQLTCQVQGFPKSELLWFKNNVPLPLSARHKIAHDANNGTITLRVTDSRPEDSGVYTVIAKNPQGYVETTAHVIVEESPGIDETSYVQPDAFKYLEKQPVGARQPKRRESDTSTSQPRPAKITKTPMSSAVVEGETAQFTCQVDGNPKPKVAWLKDSKPLMAGPRFSTYYDQATKTAVLRVKDVCKEDQGYYTCVVDNSMNSDRSTATLQVVPETKVDQRSYVETDAFKYLTPENKQLRTANKSTDRVTSGVDSESFVNLDSFRYLETKKQSKQPEDNLAIDDRPIVDLDAFRYVEARQAPKTKREDTTRASIDDTPIIAPDAFRYLERKADATKLKKDQDIGPSIDETPQVNLAAFQYLERKGLPKKPEEGPSIDESSIVNPEAFKYLERKPLKKTEDVGPAIDETPIVNPDAFKYLERKTAPQPRDTTPAIDTTPLVNPEVFKYLEKPTTAPRMDETPAIDTRPIVPQEAFRWLDRPKQLERIPEGPAVDESSYVNPQAFRYIEAKPKEKPVDTGPSVDQSSYVNPQAFRYLEAAPTKKLVDQGPVIDTSNYVNPQLFAQFEVKPAPQSVYEEQEIKRAPRVLQPLKSTQAIEGKPAVLVANIDGFPVPQLTWLKDGAELPASNRVTTNYDIPSKTAWIRIDNVRPDDSSVYTLIAHNSTGEVRSDARLNVIPSMTPIDNTAFVPAEAFERIERGTGPTRPTAPATTGVDDTSFVNPLLFQQFEAPLKTKITEDYTSEVVVQVPARFLTPLKSVQAPESTTVVFEAIVEGSPIPTFTWLKDQLPLGESNRFVTNYDLPSKRVTLTIKNVRESDTGTYTVLASNGPQLQHSSVTIQIVGAPSIDQSSFIPMDVFNKLEKPFSQQPYVLVQSGVDQTSYISQPDRFAVFDQIQPNRRPLNDFGGVDETSLVNMEKIRLLEIPSSIMKQPYDVEEKSEVPTVISPLQPVEAQEGTPVVLTAKITGSPMPNFTWSKDNAPLLASSRFTTYYDIPSKLIVLQINDARPSDTGVYTVRADNKSGDTTSSATLTISSQPGVRDQSFITADKFRLLEQPNQPRTTEDISGVDERPLVDLTKIQQLEIKPAQLIVEEEEEQTEQVKPTVLIPLRNMKAVENQPVVLSAQIEGKPQPQFSWFKNDQPLPEGNRFRTHYDIPSKTIFLTIAGAREDDSGTYRLVAQNPTGQEETTCEVTVDINQPNIDQRSFVPQKAFDKLEKPLLQVNSIISGVDQTSFFNQELFRPLDERHIKHPSAIVGGEESDAAMPVSAPKVLTPLRPTKTTEGETVLLSAQVEGYPLPQFTWVHNNQPLMASNRVTSHYDMLTKRCFLQIVDSRPSDVGTYELLAENPSGQDRTRTELIIVPVSKIDQTGYVPFEKFSTLESKPRIPSDLRSGVDASPFVSGEIFRLLEAKPVNEYLVPEEEGSVPVEVLVPLKPAIAQEGQPVILTAKIRGRPTPQFTWLRNNQPVLESNRLQTYYDFPSETLVLEISDIWPHDAGNYTVIAENPKTGERVETSAPLTVRGDTTSIDRTAFVAPDAFRTLETVVPLRPVVDESGVDTNSYLSPDVLRALDQAKQKPNETPEKKQPLVAPKILAPLQPIECNEGQPINFTAKVEGVPQPHFVWLKNGQPLPESNRVWSHYDLPTKTLLLQINAARPDDTGSYVLKAENPLGHDETQTTVNVLPGPGVDTNAFVPPEKFAAFDQPFGPNVPTQSGVDNSPFVQPERFAPLEVKAPQPTKQEMQKPEAPKVLSPLQPTKANEGSPVLLQASIVGTPTPNFTWLKDGKPLQASNRLRTRYDIGTKQVLLQINDVRPQDAGQYTVVASNPAGEQTTVGTLDVVPDKPGVDERPFVPADKFRNLEQPQADKKRPLEIISGIDIPSSVSPMDTTEQDLLPQEKRAPRVMVPLKDSDAKETMPIIFSTTIEAGSPMSKFTWFKNGQPLVAGDRFISKYDVVPKTLTLEILNVQPEDQGTYTVRATNPTGTDETTAKLTVKPLTNTDAQSFAQPKPLQVTAPQPTQQDMQQPQPPKILKPLENIQAPKGSPVLLRATIAGKPTPTFTWFKDNKPLQASPRYRTQYDVPTKQVVLQIDEVRPEDAGQYAVVAANPIGQETTVGSLTVVPERTGEEKRPSGQPQGKTPRPVEAAPGVDFQPTETAPLAPRVLVPLKDNETRETMPTIFSTTIDAGSPNAKFTWLKNGQPLVAGDRFITKYDVVPKTVSLEILDTRPEDQGTYTLRATNPNGADETTGRLTVRPLTNADIQDFQQPKPLQVTAPQPTQQDLPQPQPPKIVKPLENIQAPKGSPVLLRATIAGKPAPTFTWFKDNKPLQATPRYRTQYDVPTKQVVLQIDEVRPEDAGQYAVVAANPVGQETTVGSLTVVPERTGEDNRPSGQPQGKTPRAVEMTPAVDYQPTDVSPSAPAENRAPRVLVPLKDSETKETMPTIFSTTIEAGSPSAKFTWLKNGQPLVAGDRFITKYDVVPKTLTLEILNVRPEDQGTYTVRATNPTGTDETTAKLTVKPLTNTDAQSFAQPKPLQVTAPQPTQQDMQQPQPPKIVKPLENIQAPKGSPVLLRATIAGKPTPTFTWFKDNKPLQASPRYRTQYDVPTKQVVLQIDEVRPEDAGQYAVVAANPIGQETTVGSLTVVPERTGEEKRPLGQPQGKTPRPVEVAPGVDFQPTDTTPAALKENRGPRVMVPLKDGDTKETMPLVLTATIDAGSPMSTLTWFKNGQPLVAGDRFITKYDVVPKILTLEILNARPEDQGTYTVQAKNPLGADETSAKVTVRPLTNTDAQEFAQPKPLQVTAPQPTQQDLKQPQAPKVVKPLENIEAPKGSPVLFRATITGKPTPTFTWFKDNKPLQASPRYRTQYDVPTNQVLLQIDEVRPEDVGKYAVVAANPVGQETSAASLTIAPESTGEEKPLSSQPPSKTPRPVEMTPGVDFEPMDTTPLQPEETHAPRVIVPLKDRETKETMPAILSTTIDLGSPNAKFTWFKNGQPLVAGDRFITKYDVVPKILTLEILDVHPEDQGTYTVRATNPVGTDETTAKLIVKQLTNTDVQAFTQPKPLEVTAPQPTREDMQQPQPPKVVKPLENVQAPKGSPILLRATIVGKPTPTFTWFKDNKPLQVSPRYRTQYDIPTKQVVLQIDEVRPEDAGQYTVVAANPAGRDTTTSSLTVIPERNGEDKRPSGQPQSKSPRPVEMAPGVDYQPTNVSPLAPEDNRAPRVLVPLENKETKESMPVIFSTTIDTGSPTATFTWFKNGQPLVAGDRFITKYDVIPKRLTLEILNARPEDQGTYTVQATNPFGTDETTAKLAVKPLTNTDAQEFGQPKPLEVTAPKASQQDMQQPKPPKVIVPLEDAEVSKGSPVLLRTTITGKPTPKFTWFKENKPLQASPRYRTQYDAPTNQVVLQIDEARPEDVGQYRVVATNPVGEDSTGGKLTLIPEKVGEDTSHTVPMDKKRGLGKPQGKTPRPVEMVPGLDFQPSTSSPAGPEENRPPRVLIPLTEGDVKETMPALLTATIDAGSPLATFTWFKNGQPLVAGDRFITKYDVVPKTVTLEILDARPEDQGTYTLRAANPIGTDETTTKLTVKPSTNTDAQQFAQPKPLQVTAPQPTQQDLQQPQPPKVITPIEDAEVVQGSPALLRATVTGKPTPTFTWFKDGKPLQASPRLRTRYDAPTNQVLLQINDVQPEDVGQYLVVATNPAGEDSTGGKVNLIPEKSGEDTSDTVPTGLGQPQGKTPRPLKVVPGLDFKPESAIPDENRPPRVIIPLKDGDVKQTMPALLTTTIDAGSPTATFTWFKNGQPLVAGDRFITKYDVVPKTLTLEILNVQPEDQGAYTVRATNPVGSDETTAKLTVKPLTNADAQDFAQPKPLEVSAPKPTQQEMQQPQPPKVIVPLKDADVRKGSPALLRATITGKPTPTFTWFKDGKPLQASPRLRTRYDAPTNQVLLQINDVQPEDVGQYLVLATNPAGQDSTAGKVNLIPDKGGDETSGVVPTEKNRGLGKPQGKTPRPLKVVPGLDFQPTSPAPEQNRPPRVIVPLKDGEIKETMPVVLSAMIDGGSPMAKFTWFKNDQPLVGDHRFITRYDVKPKIVTLEILNARPEDQGTYTVRATNPIGSDETTAKLAVKPLTNADTQGFSQPKPLQVPAPQPTEQEMQQPQPPKVIVPLKDLTVRKGSPVLLRATIVGKPTPTFAWFKDGQPLQASPRFRVRYDAPTKQALLQIDEVRPEDVGQYLVLATNPAGQDSTGGSVSLIPEKGGDETSGVVPAEKNRGLGKPQGKIPRPLKIVPGVDFPPEIAPDQARKLKPVTPATKAEKAIPLEQMRPPRVIVPLKDSEFEELMPVLLTATIDAGLPIASFVWLKNGQPLLEGNRYTTKYDLPNRTITLQILASRPDDQGVYTVRATNPVGSDETSCKLTVRPVASIDTRPFIDADRFRPLENRPYSGPHTSDEKQPLRPPKVLIPMNNLQLKEYEPIVLKSIIDAGYPMGKFTWLKDGQPLPASNRYRTNYDINTRTASLFIDAARPATDTGPYTVHVENPVGKDETTGVVNVEPTPAIDDRPFVPPSRFGKLEPPARTAGMGPRGPILQPDETGRDRENMPPWIRLVKGLEDQVIDESKAAHLV</sequence>
<feature type="domain" description="Ig-like" evidence="7">
    <location>
        <begin position="3906"/>
        <end position="3996"/>
    </location>
</feature>
<dbReference type="PANTHER" id="PTHR47633:SF4">
    <property type="entry name" value="MYOPALLADIN ISOFORM X1"/>
    <property type="match status" value="1"/>
</dbReference>
<feature type="region of interest" description="Disordered" evidence="6">
    <location>
        <begin position="1661"/>
        <end position="1692"/>
    </location>
</feature>
<feature type="compositionally biased region" description="Polar residues" evidence="6">
    <location>
        <begin position="4680"/>
        <end position="4690"/>
    </location>
</feature>
<dbReference type="FunFam" id="2.60.40.10:FF:000080">
    <property type="entry name" value="Myosin light chain kinase, smooth muscle"/>
    <property type="match status" value="1"/>
</dbReference>
<feature type="domain" description="Ig-like" evidence="7">
    <location>
        <begin position="5225"/>
        <end position="5315"/>
    </location>
</feature>
<dbReference type="SMART" id="SM00408">
    <property type="entry name" value="IGc2"/>
    <property type="match status" value="31"/>
</dbReference>
<dbReference type="CDD" id="cd00096">
    <property type="entry name" value="Ig"/>
    <property type="match status" value="5"/>
</dbReference>
<feature type="domain" description="Ig-like" evidence="7">
    <location>
        <begin position="3148"/>
        <end position="3238"/>
    </location>
</feature>
<evidence type="ECO:0000256" key="3">
    <source>
        <dbReference type="ARBA" id="ARBA00022490"/>
    </source>
</evidence>
<feature type="region of interest" description="Disordered" evidence="6">
    <location>
        <begin position="6008"/>
        <end position="6035"/>
    </location>
</feature>
<dbReference type="PANTHER" id="PTHR47633">
    <property type="entry name" value="IMMUNOGLOBULIN"/>
    <property type="match status" value="1"/>
</dbReference>
<feature type="region of interest" description="Disordered" evidence="6">
    <location>
        <begin position="5851"/>
        <end position="5892"/>
    </location>
</feature>
<evidence type="ECO:0000256" key="6">
    <source>
        <dbReference type="SAM" id="MobiDB-lite"/>
    </source>
</evidence>